<dbReference type="Gene3D" id="3.30.70.1430">
    <property type="entry name" value="Multidrug efflux transporter AcrB pore domain"/>
    <property type="match status" value="1"/>
</dbReference>
<reference evidence="3" key="1">
    <citation type="journal article" date="2019" name="Int. J. Syst. Evol. Microbiol.">
        <title>The Global Catalogue of Microorganisms (GCM) 10K type strain sequencing project: providing services to taxonomists for standard genome sequencing and annotation.</title>
        <authorList>
            <consortium name="The Broad Institute Genomics Platform"/>
            <consortium name="The Broad Institute Genome Sequencing Center for Infectious Disease"/>
            <person name="Wu L."/>
            <person name="Ma J."/>
        </authorList>
    </citation>
    <scope>NUCLEOTIDE SEQUENCE [LARGE SCALE GENOMIC DNA]</scope>
    <source>
        <strain evidence="3">CGMCC 4.5798</strain>
    </source>
</reference>
<evidence type="ECO:0000313" key="2">
    <source>
        <dbReference type="EMBL" id="MFC5548701.1"/>
    </source>
</evidence>
<comment type="caution">
    <text evidence="2">The sequence shown here is derived from an EMBL/GenBank/DDBJ whole genome shotgun (WGS) entry which is preliminary data.</text>
</comment>
<feature type="signal peptide" evidence="1">
    <location>
        <begin position="1"/>
        <end position="30"/>
    </location>
</feature>
<keyword evidence="3" id="KW-1185">Reference proteome</keyword>
<proteinExistence type="predicted"/>
<name>A0ABW0RV35_9BURK</name>
<feature type="chain" id="PRO_5045181387" description="DUF541 domain-containing protein" evidence="1">
    <location>
        <begin position="31"/>
        <end position="131"/>
    </location>
</feature>
<keyword evidence="1" id="KW-0732">Signal</keyword>
<gene>
    <name evidence="2" type="ORF">ACFPO9_09270</name>
</gene>
<dbReference type="SUPFAM" id="SSF82693">
    <property type="entry name" value="Multidrug efflux transporter AcrB pore domain, PN1, PN2, PC1 and PC2 subdomains"/>
    <property type="match status" value="1"/>
</dbReference>
<sequence length="131" mass="14083">MHMHMTLTQSLFAAALLAGPASTPAGPAPAAVVAIRYDLDEISAERIQEAVAEPLARSLRDVARMKNMVTTATHRLAEAELVFEDGATEADLADIVYRLDRLRLDAGIAIERRSVALKPCRLSCSDGSRAP</sequence>
<evidence type="ECO:0008006" key="4">
    <source>
        <dbReference type="Google" id="ProtNLM"/>
    </source>
</evidence>
<dbReference type="RefSeq" id="WP_379769782.1">
    <property type="nucleotide sequence ID" value="NZ_JBHSMZ010000006.1"/>
</dbReference>
<dbReference type="Proteomes" id="UP001596086">
    <property type="component" value="Unassembled WGS sequence"/>
</dbReference>
<accession>A0ABW0RV35</accession>
<organism evidence="2 3">
    <name type="scientific">Massilia aerilata</name>
    <dbReference type="NCBI Taxonomy" id="453817"/>
    <lineage>
        <taxon>Bacteria</taxon>
        <taxon>Pseudomonadati</taxon>
        <taxon>Pseudomonadota</taxon>
        <taxon>Betaproteobacteria</taxon>
        <taxon>Burkholderiales</taxon>
        <taxon>Oxalobacteraceae</taxon>
        <taxon>Telluria group</taxon>
        <taxon>Massilia</taxon>
    </lineage>
</organism>
<protein>
    <recommendedName>
        <fullName evidence="4">DUF541 domain-containing protein</fullName>
    </recommendedName>
</protein>
<dbReference type="EMBL" id="JBHSMZ010000006">
    <property type="protein sequence ID" value="MFC5548701.1"/>
    <property type="molecule type" value="Genomic_DNA"/>
</dbReference>
<evidence type="ECO:0000313" key="3">
    <source>
        <dbReference type="Proteomes" id="UP001596086"/>
    </source>
</evidence>
<evidence type="ECO:0000256" key="1">
    <source>
        <dbReference type="SAM" id="SignalP"/>
    </source>
</evidence>